<dbReference type="Proteomes" id="UP000265801">
    <property type="component" value="Unassembled WGS sequence"/>
</dbReference>
<protein>
    <submittedName>
        <fullName evidence="2">Glycosyltransferase</fullName>
    </submittedName>
</protein>
<comment type="caution">
    <text evidence="2">The sequence shown here is derived from an EMBL/GenBank/DDBJ whole genome shotgun (WGS) entry which is preliminary data.</text>
</comment>
<dbReference type="InterPro" id="IPR001296">
    <property type="entry name" value="Glyco_trans_1"/>
</dbReference>
<sequence>MKIVLASPDFHQQRGNTVTVQRIANGLKQSGAEIEIVSMTEGSVSYPLPEADLIHGFHAYKFYSFMNKLKESRTSRTPFIITMTGTDLNHDLFDKNKCEKVRSCLIEAHAITVFDQDAKDALVQQIQGIETKIHIIHQGTSDLKNANTRIHKEEGTFLFVLPAGIRKVKNIRFAIHALDKLHDRHQQIRLLLVGPVIEEEEGKLVKELAGKRRDWVSYIGQLPHDEMGAVYEQADVVLNTSHSEGQPAAILEAMENGIPVIASDNNGNRNIVTHGKTGFVYTNESEFLDYAEALLNNNELRKEFGSSAKSYILHNHSREYETHALLSIYRRVMEDLSFQSINKE</sequence>
<accession>A0A3A1RA39</accession>
<dbReference type="SUPFAM" id="SSF53756">
    <property type="entry name" value="UDP-Glycosyltransferase/glycogen phosphorylase"/>
    <property type="match status" value="1"/>
</dbReference>
<reference evidence="2 3" key="1">
    <citation type="submission" date="2018-09" db="EMBL/GenBank/DDBJ databases">
        <title>Bacillus saliacetes sp. nov., isolated from Thai shrimp paste (Ka-pi).</title>
        <authorList>
            <person name="Daroonpunt R."/>
            <person name="Tanasupawat S."/>
            <person name="Yiamsombut S."/>
        </authorList>
    </citation>
    <scope>NUCLEOTIDE SEQUENCE [LARGE SCALE GENOMIC DNA]</scope>
    <source>
        <strain evidence="2 3">SKP7-4</strain>
    </source>
</reference>
<keyword evidence="2" id="KW-0808">Transferase</keyword>
<name>A0A3A1RA39_9BACI</name>
<dbReference type="PANTHER" id="PTHR46660">
    <property type="match status" value="1"/>
</dbReference>
<evidence type="ECO:0000259" key="1">
    <source>
        <dbReference type="Pfam" id="PF00534"/>
    </source>
</evidence>
<evidence type="ECO:0000313" key="2">
    <source>
        <dbReference type="EMBL" id="RIW37312.1"/>
    </source>
</evidence>
<dbReference type="EMBL" id="QXIR01000004">
    <property type="protein sequence ID" value="RIW37312.1"/>
    <property type="molecule type" value="Genomic_DNA"/>
</dbReference>
<proteinExistence type="predicted"/>
<dbReference type="AlphaFoldDB" id="A0A3A1RA39"/>
<feature type="domain" description="Glycosyl transferase family 1" evidence="1">
    <location>
        <begin position="152"/>
        <end position="309"/>
    </location>
</feature>
<dbReference type="CDD" id="cd03801">
    <property type="entry name" value="GT4_PimA-like"/>
    <property type="match status" value="1"/>
</dbReference>
<dbReference type="RefSeq" id="WP_119545730.1">
    <property type="nucleotide sequence ID" value="NZ_QXIR01000004.1"/>
</dbReference>
<dbReference type="GO" id="GO:0016757">
    <property type="term" value="F:glycosyltransferase activity"/>
    <property type="evidence" value="ECO:0007669"/>
    <property type="project" value="InterPro"/>
</dbReference>
<dbReference type="PANTHER" id="PTHR46660:SF2">
    <property type="entry name" value="GLYCOSYLTRANSFERASE 1 DOMAIN-CONTAINING PROTEIN 1"/>
    <property type="match status" value="1"/>
</dbReference>
<dbReference type="InterPro" id="IPR052622">
    <property type="entry name" value="Glycosyltransferase_G1"/>
</dbReference>
<organism evidence="2 3">
    <name type="scientific">Bacillus salacetis</name>
    <dbReference type="NCBI Taxonomy" id="2315464"/>
    <lineage>
        <taxon>Bacteria</taxon>
        <taxon>Bacillati</taxon>
        <taxon>Bacillota</taxon>
        <taxon>Bacilli</taxon>
        <taxon>Bacillales</taxon>
        <taxon>Bacillaceae</taxon>
        <taxon>Bacillus</taxon>
    </lineage>
</organism>
<keyword evidence="3" id="KW-1185">Reference proteome</keyword>
<dbReference type="Pfam" id="PF00534">
    <property type="entry name" value="Glycos_transf_1"/>
    <property type="match status" value="1"/>
</dbReference>
<dbReference type="Gene3D" id="3.40.50.2000">
    <property type="entry name" value="Glycogen Phosphorylase B"/>
    <property type="match status" value="2"/>
</dbReference>
<evidence type="ECO:0000313" key="3">
    <source>
        <dbReference type="Proteomes" id="UP000265801"/>
    </source>
</evidence>
<dbReference type="OrthoDB" id="9772485at2"/>
<gene>
    <name evidence="2" type="ORF">D3H55_04540</name>
</gene>